<gene>
    <name evidence="1" type="ORF">IQ276_08260</name>
</gene>
<keyword evidence="2" id="KW-1185">Reference proteome</keyword>
<name>A0A8J6ZTT5_DESMC</name>
<dbReference type="Proteomes" id="UP000622533">
    <property type="component" value="Unassembled WGS sequence"/>
</dbReference>
<organism evidence="1 2">
    <name type="scientific">Desmonostoc muscorum LEGE 12446</name>
    <dbReference type="NCBI Taxonomy" id="1828758"/>
    <lineage>
        <taxon>Bacteria</taxon>
        <taxon>Bacillati</taxon>
        <taxon>Cyanobacteriota</taxon>
        <taxon>Cyanophyceae</taxon>
        <taxon>Nostocales</taxon>
        <taxon>Nostocaceae</taxon>
        <taxon>Desmonostoc</taxon>
    </lineage>
</organism>
<comment type="caution">
    <text evidence="1">The sequence shown here is derived from an EMBL/GenBank/DDBJ whole genome shotgun (WGS) entry which is preliminary data.</text>
</comment>
<dbReference type="EMBL" id="JADEXS010000079">
    <property type="protein sequence ID" value="MBE9022420.1"/>
    <property type="molecule type" value="Genomic_DNA"/>
</dbReference>
<protein>
    <submittedName>
        <fullName evidence="1">Uncharacterized protein</fullName>
    </submittedName>
</protein>
<evidence type="ECO:0000313" key="1">
    <source>
        <dbReference type="EMBL" id="MBE9022420.1"/>
    </source>
</evidence>
<accession>A0A8J6ZTT5</accession>
<proteinExistence type="predicted"/>
<dbReference type="AlphaFoldDB" id="A0A8J6ZTT5"/>
<reference evidence="1" key="1">
    <citation type="submission" date="2020-10" db="EMBL/GenBank/DDBJ databases">
        <authorList>
            <person name="Castelo-Branco R."/>
            <person name="Eusebio N."/>
            <person name="Adriana R."/>
            <person name="Vieira A."/>
            <person name="Brugerolle De Fraissinette N."/>
            <person name="Rezende De Castro R."/>
            <person name="Schneider M.P."/>
            <person name="Vasconcelos V."/>
            <person name="Leao P.N."/>
        </authorList>
    </citation>
    <scope>NUCLEOTIDE SEQUENCE</scope>
    <source>
        <strain evidence="1">LEGE 12446</strain>
    </source>
</reference>
<evidence type="ECO:0000313" key="2">
    <source>
        <dbReference type="Proteomes" id="UP000622533"/>
    </source>
</evidence>
<sequence>MVNPAQSKVPQLNNGETTGNELEIVKTRADLVRLNGQKVKLIGRYISRSWKPDPKFTGIPGFQGLYIKAHIILEDGVEVNIFPSWNKQSLRSPEEAEEYNHQMVEAVGVVQFEATLTPNSQIRESFINLAQLRPHLQETKTNSLKDGYSNPI</sequence>